<name>A0A330L3K2_9BACT</name>
<reference evidence="2" key="1">
    <citation type="submission" date="2018-04" db="EMBL/GenBank/DDBJ databases">
        <authorList>
            <person name="Lucker S."/>
            <person name="Sakoula D."/>
        </authorList>
    </citation>
    <scope>NUCLEOTIDE SEQUENCE [LARGE SCALE GENOMIC DNA]</scope>
</reference>
<evidence type="ECO:0000313" key="1">
    <source>
        <dbReference type="EMBL" id="SPP64404.1"/>
    </source>
</evidence>
<gene>
    <name evidence="1" type="ORF">NITLEN_20043</name>
</gene>
<proteinExistence type="predicted"/>
<protein>
    <submittedName>
        <fullName evidence="1">Uncharacterized protein</fullName>
    </submittedName>
</protein>
<keyword evidence="2" id="KW-1185">Reference proteome</keyword>
<dbReference type="Proteomes" id="UP000248168">
    <property type="component" value="Unassembled WGS sequence"/>
</dbReference>
<accession>A0A330L3K2</accession>
<dbReference type="InParanoid" id="A0A330L3K2"/>
<organism evidence="1 2">
    <name type="scientific">Nitrospira lenta</name>
    <dbReference type="NCBI Taxonomy" id="1436998"/>
    <lineage>
        <taxon>Bacteria</taxon>
        <taxon>Pseudomonadati</taxon>
        <taxon>Nitrospirota</taxon>
        <taxon>Nitrospiria</taxon>
        <taxon>Nitrospirales</taxon>
        <taxon>Nitrospiraceae</taxon>
        <taxon>Nitrospira</taxon>
    </lineage>
</organism>
<dbReference type="EMBL" id="OUNR01000012">
    <property type="protein sequence ID" value="SPP64404.1"/>
    <property type="molecule type" value="Genomic_DNA"/>
</dbReference>
<evidence type="ECO:0000313" key="2">
    <source>
        <dbReference type="Proteomes" id="UP000248168"/>
    </source>
</evidence>
<dbReference type="AlphaFoldDB" id="A0A330L3K2"/>
<sequence length="62" mass="6801">MSHHVSGCRRVGAKLFGHLDMVGEESAIESGAAYSKQFCSLCPVPLGLLEGVQQLRFRLRAR</sequence>